<accession>A0A182WQ49</accession>
<organism evidence="1 2">
    <name type="scientific">Anopheles minimus</name>
    <dbReference type="NCBI Taxonomy" id="112268"/>
    <lineage>
        <taxon>Eukaryota</taxon>
        <taxon>Metazoa</taxon>
        <taxon>Ecdysozoa</taxon>
        <taxon>Arthropoda</taxon>
        <taxon>Hexapoda</taxon>
        <taxon>Insecta</taxon>
        <taxon>Pterygota</taxon>
        <taxon>Neoptera</taxon>
        <taxon>Endopterygota</taxon>
        <taxon>Diptera</taxon>
        <taxon>Nematocera</taxon>
        <taxon>Culicoidea</taxon>
        <taxon>Culicidae</taxon>
        <taxon>Anophelinae</taxon>
        <taxon>Anopheles</taxon>
    </lineage>
</organism>
<name>A0A182WQ49_9DIPT</name>
<proteinExistence type="predicted"/>
<evidence type="ECO:0000313" key="1">
    <source>
        <dbReference type="EnsemblMetazoa" id="AMIN014781-PA"/>
    </source>
</evidence>
<dbReference type="EnsemblMetazoa" id="AMIN014781-RA">
    <property type="protein sequence ID" value="AMIN014781-PA"/>
    <property type="gene ID" value="AMIN014781"/>
</dbReference>
<reference evidence="1" key="2">
    <citation type="submission" date="2020-05" db="UniProtKB">
        <authorList>
            <consortium name="EnsemblMetazoa"/>
        </authorList>
    </citation>
    <scope>IDENTIFICATION</scope>
    <source>
        <strain evidence="1">MINIMUS1</strain>
    </source>
</reference>
<dbReference type="VEuPathDB" id="VectorBase:AMIN014781"/>
<protein>
    <submittedName>
        <fullName evidence="1">Uncharacterized protein</fullName>
    </submittedName>
</protein>
<keyword evidence="2" id="KW-1185">Reference proteome</keyword>
<sequence>MLKDGQLTANKRMLYIKQIKTIIKSPQAGVTGGRFFCLLI</sequence>
<dbReference type="Proteomes" id="UP000075920">
    <property type="component" value="Unassembled WGS sequence"/>
</dbReference>
<reference evidence="2" key="1">
    <citation type="submission" date="2013-03" db="EMBL/GenBank/DDBJ databases">
        <title>The Genome Sequence of Anopheles minimus MINIMUS1.</title>
        <authorList>
            <consortium name="The Broad Institute Genomics Platform"/>
            <person name="Neafsey D.E."/>
            <person name="Walton C."/>
            <person name="Walker B."/>
            <person name="Young S.K."/>
            <person name="Zeng Q."/>
            <person name="Gargeya S."/>
            <person name="Fitzgerald M."/>
            <person name="Haas B."/>
            <person name="Abouelleil A."/>
            <person name="Allen A.W."/>
            <person name="Alvarado L."/>
            <person name="Arachchi H.M."/>
            <person name="Berlin A.M."/>
            <person name="Chapman S.B."/>
            <person name="Gainer-Dewar J."/>
            <person name="Goldberg J."/>
            <person name="Griggs A."/>
            <person name="Gujja S."/>
            <person name="Hansen M."/>
            <person name="Howarth C."/>
            <person name="Imamovic A."/>
            <person name="Ireland A."/>
            <person name="Larimer J."/>
            <person name="McCowan C."/>
            <person name="Murphy C."/>
            <person name="Pearson M."/>
            <person name="Poon T.W."/>
            <person name="Priest M."/>
            <person name="Roberts A."/>
            <person name="Saif S."/>
            <person name="Shea T."/>
            <person name="Sisk P."/>
            <person name="Sykes S."/>
            <person name="Wortman J."/>
            <person name="Nusbaum C."/>
            <person name="Birren B."/>
        </authorList>
    </citation>
    <scope>NUCLEOTIDE SEQUENCE [LARGE SCALE GENOMIC DNA]</scope>
    <source>
        <strain evidence="2">MINIMUS1</strain>
    </source>
</reference>
<evidence type="ECO:0000313" key="2">
    <source>
        <dbReference type="Proteomes" id="UP000075920"/>
    </source>
</evidence>
<dbReference type="AlphaFoldDB" id="A0A182WQ49"/>